<protein>
    <submittedName>
        <fullName evidence="2">Uu.00g122320.m01.CDS01</fullName>
    </submittedName>
</protein>
<evidence type="ECO:0000313" key="3">
    <source>
        <dbReference type="Proteomes" id="UP001295740"/>
    </source>
</evidence>
<dbReference type="Proteomes" id="UP001295740">
    <property type="component" value="Unassembled WGS sequence"/>
</dbReference>
<feature type="region of interest" description="Disordered" evidence="1">
    <location>
        <begin position="105"/>
        <end position="137"/>
    </location>
</feature>
<sequence length="137" mass="15691">MDNLARLYLARFQSARLIFDVGKVENALDILFDMRLQPDINMIIRCLVNLAIGRCRQSPRVPDAVIIIRESWVLSQEAAIIQPSQTSRTSRRRFCALCSMRRLRNPTPLRPSRSPSRSLAVEAHPARMTTPRSYLSL</sequence>
<dbReference type="EMBL" id="CAUWAG010000007">
    <property type="protein sequence ID" value="CAJ2504838.1"/>
    <property type="molecule type" value="Genomic_DNA"/>
</dbReference>
<organism evidence="2 3">
    <name type="scientific">Anthostomella pinea</name>
    <dbReference type="NCBI Taxonomy" id="933095"/>
    <lineage>
        <taxon>Eukaryota</taxon>
        <taxon>Fungi</taxon>
        <taxon>Dikarya</taxon>
        <taxon>Ascomycota</taxon>
        <taxon>Pezizomycotina</taxon>
        <taxon>Sordariomycetes</taxon>
        <taxon>Xylariomycetidae</taxon>
        <taxon>Xylariales</taxon>
        <taxon>Xylariaceae</taxon>
        <taxon>Anthostomella</taxon>
    </lineage>
</organism>
<evidence type="ECO:0000313" key="2">
    <source>
        <dbReference type="EMBL" id="CAJ2504838.1"/>
    </source>
</evidence>
<proteinExistence type="predicted"/>
<accession>A0AAI8VH36</accession>
<feature type="compositionally biased region" description="Low complexity" evidence="1">
    <location>
        <begin position="105"/>
        <end position="119"/>
    </location>
</feature>
<comment type="caution">
    <text evidence="2">The sequence shown here is derived from an EMBL/GenBank/DDBJ whole genome shotgun (WGS) entry which is preliminary data.</text>
</comment>
<gene>
    <name evidence="2" type="ORF">KHLLAP_LOCUS5306</name>
</gene>
<keyword evidence="3" id="KW-1185">Reference proteome</keyword>
<reference evidence="2" key="1">
    <citation type="submission" date="2023-10" db="EMBL/GenBank/DDBJ databases">
        <authorList>
            <person name="Hackl T."/>
        </authorList>
    </citation>
    <scope>NUCLEOTIDE SEQUENCE</scope>
</reference>
<dbReference type="AlphaFoldDB" id="A0AAI8VH36"/>
<evidence type="ECO:0000256" key="1">
    <source>
        <dbReference type="SAM" id="MobiDB-lite"/>
    </source>
</evidence>
<name>A0AAI8VH36_9PEZI</name>